<evidence type="ECO:0000256" key="4">
    <source>
        <dbReference type="SAM" id="Phobius"/>
    </source>
</evidence>
<evidence type="ECO:0000256" key="1">
    <source>
        <dbReference type="ARBA" id="ARBA00022801"/>
    </source>
</evidence>
<dbReference type="EMBL" id="VIKU02000001">
    <property type="protein sequence ID" value="NHF58574.1"/>
    <property type="molecule type" value="Genomic_DNA"/>
</dbReference>
<keyword evidence="4" id="KW-1133">Transmembrane helix</keyword>
<keyword evidence="4" id="KW-0472">Membrane</keyword>
<organism evidence="6 7">
    <name type="scientific">Pelagihabitans pacificus</name>
    <dbReference type="NCBI Taxonomy" id="2696054"/>
    <lineage>
        <taxon>Bacteria</taxon>
        <taxon>Pseudomonadati</taxon>
        <taxon>Bacteroidota</taxon>
        <taxon>Flavobacteriia</taxon>
        <taxon>Flavobacteriales</taxon>
        <taxon>Flavobacteriaceae</taxon>
        <taxon>Pelagihabitans</taxon>
    </lineage>
</organism>
<dbReference type="GO" id="GO:0000272">
    <property type="term" value="P:polysaccharide catabolic process"/>
    <property type="evidence" value="ECO:0007669"/>
    <property type="project" value="InterPro"/>
</dbReference>
<dbReference type="AlphaFoldDB" id="A0A967AQM6"/>
<sequence length="511" mass="59648">MRGNKTTYRIVLLLSFLGLNAAILAGIGSVWSYLNTGADRTSILHLPKALDQAYLPKMVWDSLQVEGRPMESPTLQEIERDYLSAWYIRNRALETNSAEGLADYFTDSARTKLYKILDFNRQQGTHVKVTTLEHHPRLDFYSADGKMVVLTDYQVRTYEEVYRNKLLVAKRRSIRSYQILLLLEDGFWRVRHWQEITSEPDSKTSITEPSLGEEEAIQQIKGINYYPQQTPWNMFGTNFNDRIIQSDFKKIRDMGLNTIRIFVPYTAFGKAKPDAEKLERLKQTLVLAEANDLKVVVTLFDFYGDYSLYDWTLTHRYAEQIVNTLKESKALLAWDLKNEPDLDFESRGRERVLKWLRQLMIEMRRWDSEHPMTIGWSSPEAAVYLSGEVDMISFHYYREAVQFPKAYTRLRDAVPNKPLVLQEYGFSSYDGLWNAYTGSEEEQAAYYAEIQPLLQAENIPFLLWTLYDFEEVPSSVVGRLPWRTERQKHFGILDSKGTPKAAYNYLCFDCR</sequence>
<dbReference type="SUPFAM" id="SSF51445">
    <property type="entry name" value="(Trans)glycosidases"/>
    <property type="match status" value="1"/>
</dbReference>
<comment type="similarity">
    <text evidence="3">Belongs to the glycosyl hydrolase 5 (cellulase A) family.</text>
</comment>
<feature type="domain" description="Glycoside hydrolase family 5" evidence="5">
    <location>
        <begin position="233"/>
        <end position="468"/>
    </location>
</feature>
<dbReference type="Gene3D" id="3.20.20.80">
    <property type="entry name" value="Glycosidases"/>
    <property type="match status" value="1"/>
</dbReference>
<keyword evidence="2 3" id="KW-0326">Glycosidase</keyword>
<protein>
    <submittedName>
        <fullName evidence="6">Cellulase family glycosylhydrolase</fullName>
    </submittedName>
</protein>
<evidence type="ECO:0000256" key="3">
    <source>
        <dbReference type="RuleBase" id="RU361153"/>
    </source>
</evidence>
<keyword evidence="1 3" id="KW-0378">Hydrolase</keyword>
<reference evidence="6" key="2">
    <citation type="submission" date="2020-03" db="EMBL/GenBank/DDBJ databases">
        <title>Flavobacteriaceae bacterium strain TP-CH-4, a member of the family Flavobacteriaceae isolated from a deep-sea seamount.</title>
        <authorList>
            <person name="Zhang D.-C."/>
        </authorList>
    </citation>
    <scope>NUCLEOTIDE SEQUENCE</scope>
    <source>
        <strain evidence="6">TP-CH-4</strain>
    </source>
</reference>
<keyword evidence="7" id="KW-1185">Reference proteome</keyword>
<proteinExistence type="inferred from homology"/>
<dbReference type="GO" id="GO:0004553">
    <property type="term" value="F:hydrolase activity, hydrolyzing O-glycosyl compounds"/>
    <property type="evidence" value="ECO:0007669"/>
    <property type="project" value="InterPro"/>
</dbReference>
<reference evidence="6" key="1">
    <citation type="submission" date="2019-07" db="EMBL/GenBank/DDBJ databases">
        <authorList>
            <person name="De-Chao Zhang Q."/>
        </authorList>
    </citation>
    <scope>NUCLEOTIDE SEQUENCE</scope>
    <source>
        <strain evidence="6">TP-CH-4</strain>
    </source>
</reference>
<name>A0A967AQM6_9FLAO</name>
<evidence type="ECO:0000313" key="7">
    <source>
        <dbReference type="Proteomes" id="UP000707206"/>
    </source>
</evidence>
<gene>
    <name evidence="6" type="ORF">FK220_004445</name>
</gene>
<dbReference type="Pfam" id="PF00150">
    <property type="entry name" value="Cellulase"/>
    <property type="match status" value="1"/>
</dbReference>
<feature type="transmembrane region" description="Helical" evidence="4">
    <location>
        <begin position="12"/>
        <end position="34"/>
    </location>
</feature>
<evidence type="ECO:0000259" key="5">
    <source>
        <dbReference type="Pfam" id="PF00150"/>
    </source>
</evidence>
<evidence type="ECO:0000256" key="2">
    <source>
        <dbReference type="ARBA" id="ARBA00023295"/>
    </source>
</evidence>
<dbReference type="InterPro" id="IPR001547">
    <property type="entry name" value="Glyco_hydro_5"/>
</dbReference>
<evidence type="ECO:0000313" key="6">
    <source>
        <dbReference type="EMBL" id="NHF58574.1"/>
    </source>
</evidence>
<accession>A0A967AQM6</accession>
<dbReference type="RefSeq" id="WP_152573059.1">
    <property type="nucleotide sequence ID" value="NZ_VIKU02000001.1"/>
</dbReference>
<dbReference type="InterPro" id="IPR017853">
    <property type="entry name" value="GH"/>
</dbReference>
<comment type="caution">
    <text evidence="6">The sequence shown here is derived from an EMBL/GenBank/DDBJ whole genome shotgun (WGS) entry which is preliminary data.</text>
</comment>
<keyword evidence="4" id="KW-0812">Transmembrane</keyword>
<dbReference type="Proteomes" id="UP000707206">
    <property type="component" value="Unassembled WGS sequence"/>
</dbReference>